<evidence type="ECO:0000313" key="6">
    <source>
        <dbReference type="EMBL" id="TDH57261.1"/>
    </source>
</evidence>
<dbReference type="Gene3D" id="2.150.10.10">
    <property type="entry name" value="Serralysin-like metalloprotease, C-terminal"/>
    <property type="match status" value="3"/>
</dbReference>
<dbReference type="Pfam" id="PF17210">
    <property type="entry name" value="SdrD_B"/>
    <property type="match status" value="1"/>
</dbReference>
<dbReference type="PANTHER" id="PTHR38340:SF1">
    <property type="entry name" value="S-LAYER PROTEIN"/>
    <property type="match status" value="1"/>
</dbReference>
<keyword evidence="3" id="KW-0732">Signal</keyword>
<name>A0A4R5Q5F4_9PROT</name>
<proteinExistence type="predicted"/>
<dbReference type="InterPro" id="IPR001343">
    <property type="entry name" value="Hemolysn_Ca-bd"/>
</dbReference>
<sequence length="881" mass="88781">GLAFTDTNGDGIQGTGEAGIAGQSVQLLNTAGTVVASATTDSSGSYSLSAAPGTYTVKFVTPTGYSLSPQDRGSDDTLDSDASPTTGVTTAITLTSGQSVANVDAGLWQNDEQTGGSTSNGSTVYGSGANDLFHGTEGPDLFYGNGGADWFDGGAGKDILFGADQADTMLGGTGNDTAYGAGGADLIQGGDGADRLYAGSGDDTVQGDDPVTLPLGTNYDDLIEAGAGNDLIFGGAGNDEMQGEGDDDTIAGGTDNGSLAFADPVHPVASAPTAVVIGDNLYGNGGRDTFLFARGDGVDLLWDFDATQDVIQISGYSRSDIAAVTFVTSVVDRGRSNGYPLDAGSHEKLALILNASGDAIIFNDFANRSSERLAIRFDDGWLSAADLYARATPGGGGHQMPDPGTGTPDGGESGEGGAGGNAVLQGTEAADNLSAYGWNNRIDAGSGDDTINGGEGNALIDAGDGNNIITVGGWNNTVLAGNGGTRLSGPLGNTNVHFGNGDHLVQLGGYVNVIVLGIGNSVVDAGQSNSSIKIAGGNSIVVARGWSNQIQTGAGDDNISGIAGNSTIEAGDGDNRVTAAGSSNLITTGDGRDVIFAGDDTAMVHSGGGDDTIALQSWGNHLWAGSGNDVVLLGASDGDGSIDGEVGTDTVVVTGAITNYRFGVGGGAVYINGPGAKSYELRNVELIAFHGGTDEPQVLSAVLAQAGLQQLAAQTVDGVSSFVMPDLYSGPVAYLQYQLLGSNGGEAVASTASNDFLNLLGGDDAAVGGAGDDVLDGGTGSNFLTGGAGHDVFFIDGRSVQSTWSTIPDWEAGEQLSIWGWHPGISRVGWEDMAGTVGYEGATLHLDFDANGSWDASVTWSGIARSQLPTPREYDGLLWFT</sequence>
<dbReference type="Pfam" id="PF00353">
    <property type="entry name" value="HemolysinCabind"/>
    <property type="match status" value="7"/>
</dbReference>
<organism evidence="6 7">
    <name type="scientific">Dankookia rubra</name>
    <dbReference type="NCBI Taxonomy" id="1442381"/>
    <lineage>
        <taxon>Bacteria</taxon>
        <taxon>Pseudomonadati</taxon>
        <taxon>Pseudomonadota</taxon>
        <taxon>Alphaproteobacteria</taxon>
        <taxon>Acetobacterales</taxon>
        <taxon>Roseomonadaceae</taxon>
        <taxon>Dankookia</taxon>
    </lineage>
</organism>
<accession>A0A4R5Q5F4</accession>
<feature type="domain" description="SD-repeat containing protein B" evidence="5">
    <location>
        <begin position="3"/>
        <end position="107"/>
    </location>
</feature>
<dbReference type="GO" id="GO:0005576">
    <property type="term" value="C:extracellular region"/>
    <property type="evidence" value="ECO:0007669"/>
    <property type="project" value="UniProtKB-SubCell"/>
</dbReference>
<evidence type="ECO:0000256" key="1">
    <source>
        <dbReference type="ARBA" id="ARBA00004613"/>
    </source>
</evidence>
<dbReference type="SUPFAM" id="SSF117074">
    <property type="entry name" value="Hypothetical protein PA1324"/>
    <property type="match status" value="1"/>
</dbReference>
<evidence type="ECO:0000259" key="5">
    <source>
        <dbReference type="Pfam" id="PF17210"/>
    </source>
</evidence>
<dbReference type="InterPro" id="IPR013783">
    <property type="entry name" value="Ig-like_fold"/>
</dbReference>
<feature type="region of interest" description="Disordered" evidence="4">
    <location>
        <begin position="392"/>
        <end position="423"/>
    </location>
</feature>
<dbReference type="InterPro" id="IPR018511">
    <property type="entry name" value="Hemolysin-typ_Ca-bd_CS"/>
</dbReference>
<dbReference type="AlphaFoldDB" id="A0A4R5Q5F4"/>
<feature type="region of interest" description="Disordered" evidence="4">
    <location>
        <begin position="65"/>
        <end position="85"/>
    </location>
</feature>
<keyword evidence="2" id="KW-0964">Secreted</keyword>
<evidence type="ECO:0000256" key="4">
    <source>
        <dbReference type="SAM" id="MobiDB-lite"/>
    </source>
</evidence>
<gene>
    <name evidence="6" type="ORF">E2C06_36000</name>
</gene>
<evidence type="ECO:0000256" key="2">
    <source>
        <dbReference type="ARBA" id="ARBA00022525"/>
    </source>
</evidence>
<evidence type="ECO:0000313" key="7">
    <source>
        <dbReference type="Proteomes" id="UP000295096"/>
    </source>
</evidence>
<evidence type="ECO:0000256" key="3">
    <source>
        <dbReference type="ARBA" id="ARBA00022729"/>
    </source>
</evidence>
<dbReference type="InterPro" id="IPR050557">
    <property type="entry name" value="RTX_toxin/Mannuronan_C5-epim"/>
</dbReference>
<dbReference type="PANTHER" id="PTHR38340">
    <property type="entry name" value="S-LAYER PROTEIN"/>
    <property type="match status" value="1"/>
</dbReference>
<dbReference type="RefSeq" id="WP_277751921.1">
    <property type="nucleotide sequence ID" value="NZ_SMSJ01000217.1"/>
</dbReference>
<keyword evidence="7" id="KW-1185">Reference proteome</keyword>
<protein>
    <recommendedName>
        <fullName evidence="5">SD-repeat containing protein B domain-containing protein</fullName>
    </recommendedName>
</protein>
<dbReference type="Proteomes" id="UP000295096">
    <property type="component" value="Unassembled WGS sequence"/>
</dbReference>
<feature type="compositionally biased region" description="Gly residues" evidence="4">
    <location>
        <begin position="407"/>
        <end position="420"/>
    </location>
</feature>
<dbReference type="GO" id="GO:0005509">
    <property type="term" value="F:calcium ion binding"/>
    <property type="evidence" value="ECO:0007669"/>
    <property type="project" value="InterPro"/>
</dbReference>
<comment type="caution">
    <text evidence="6">The sequence shown here is derived from an EMBL/GenBank/DDBJ whole genome shotgun (WGS) entry which is preliminary data.</text>
</comment>
<dbReference type="InterPro" id="IPR011049">
    <property type="entry name" value="Serralysin-like_metalloprot_C"/>
</dbReference>
<dbReference type="SUPFAM" id="SSF51120">
    <property type="entry name" value="beta-Roll"/>
    <property type="match status" value="5"/>
</dbReference>
<reference evidence="6 7" key="1">
    <citation type="journal article" date="2016" name="J. Microbiol.">
        <title>Dankookia rubra gen. nov., sp. nov., an alphaproteobacterium isolated from sediment of a shallow stream.</title>
        <authorList>
            <person name="Kim W.H."/>
            <person name="Kim D.H."/>
            <person name="Kang K."/>
            <person name="Ahn T.Y."/>
        </authorList>
    </citation>
    <scope>NUCLEOTIDE SEQUENCE [LARGE SCALE GENOMIC DNA]</scope>
    <source>
        <strain evidence="6 7">JCM30602</strain>
    </source>
</reference>
<dbReference type="EMBL" id="SMSJ01000217">
    <property type="protein sequence ID" value="TDH57261.1"/>
    <property type="molecule type" value="Genomic_DNA"/>
</dbReference>
<dbReference type="PROSITE" id="PS00330">
    <property type="entry name" value="HEMOLYSIN_CALCIUM"/>
    <property type="match status" value="1"/>
</dbReference>
<dbReference type="InterPro" id="IPR033764">
    <property type="entry name" value="Sdr_B"/>
</dbReference>
<comment type="subcellular location">
    <subcellularLocation>
        <location evidence="1">Secreted</location>
    </subcellularLocation>
</comment>
<dbReference type="Gene3D" id="2.160.20.160">
    <property type="match status" value="1"/>
</dbReference>
<dbReference type="Gene3D" id="2.60.40.10">
    <property type="entry name" value="Immunoglobulins"/>
    <property type="match status" value="1"/>
</dbReference>
<dbReference type="PRINTS" id="PR00313">
    <property type="entry name" value="CABNDNGRPT"/>
</dbReference>
<feature type="non-terminal residue" evidence="6">
    <location>
        <position position="1"/>
    </location>
</feature>